<proteinExistence type="predicted"/>
<dbReference type="Proteomes" id="UP000033101">
    <property type="component" value="Chromosome"/>
</dbReference>
<reference evidence="1 2" key="1">
    <citation type="submission" date="2014-07" db="EMBL/GenBank/DDBJ databases">
        <title>Methanogenic archaea and the global carbon cycle.</title>
        <authorList>
            <person name="Henriksen J.R."/>
            <person name="Luke J."/>
            <person name="Reinhart S."/>
            <person name="Benedict M.N."/>
            <person name="Youngblut N.D."/>
            <person name="Metcalf M.E."/>
            <person name="Whitaker R.J."/>
            <person name="Metcalf W.W."/>
        </authorList>
    </citation>
    <scope>NUCLEOTIDE SEQUENCE [LARGE SCALE GENOMIC DNA]</scope>
    <source>
        <strain evidence="1 2">HB-1</strain>
    </source>
</reference>
<dbReference type="AlphaFoldDB" id="A0A0E3SG06"/>
<gene>
    <name evidence="1" type="ORF">MSHOH_2724</name>
</gene>
<dbReference type="KEGG" id="mhor:MSHOH_2724"/>
<protein>
    <submittedName>
        <fullName evidence="1">Uncharacterized protein</fullName>
    </submittedName>
</protein>
<evidence type="ECO:0000313" key="1">
    <source>
        <dbReference type="EMBL" id="AKB79207.1"/>
    </source>
</evidence>
<sequence>MGADMFGFKFKSPYVPALCFRFSPKLEKDNSLVAERINMSEIKLQGFIKILKSGFLPSNEISKNSGKEIGLNLLFSFFQEGDGFQKHVFFPEHSL</sequence>
<name>A0A0E3SG06_9EURY</name>
<dbReference type="HOGENOM" id="CLU_2366208_0_0_2"/>
<accession>A0A0E3SG06</accession>
<evidence type="ECO:0000313" key="2">
    <source>
        <dbReference type="Proteomes" id="UP000033101"/>
    </source>
</evidence>
<organism evidence="1 2">
    <name type="scientific">Methanosarcina horonobensis HB-1 = JCM 15518</name>
    <dbReference type="NCBI Taxonomy" id="1434110"/>
    <lineage>
        <taxon>Archaea</taxon>
        <taxon>Methanobacteriati</taxon>
        <taxon>Methanobacteriota</taxon>
        <taxon>Stenosarchaea group</taxon>
        <taxon>Methanomicrobia</taxon>
        <taxon>Methanosarcinales</taxon>
        <taxon>Methanosarcinaceae</taxon>
        <taxon>Methanosarcina</taxon>
    </lineage>
</organism>
<dbReference type="PATRIC" id="fig|1434110.4.peg.3514"/>
<dbReference type="EMBL" id="CP009516">
    <property type="protein sequence ID" value="AKB79207.1"/>
    <property type="molecule type" value="Genomic_DNA"/>
</dbReference>
<keyword evidence="2" id="KW-1185">Reference proteome</keyword>